<sequence>MVETTRSNTELRKDVDALKESCERTEKTLEELHTMMATMFTNQNHQPVHGGLGHSNENGGESPMNRGAPWTSRYQIPTKVSRVDFPQFNGEDLREGKALRWHQMFMKGRLTREVPNWEEYIRALNDRFGPLVHDDPMSKLVNLKQVGNVQQYLDKFDEIVNCMDLVDHYALSCFLGGLKGEISVNKFATVTYKLQLPADAKIHPTCHVSQLKKKVGNAPCSSDLPVMFTSHGFLVLEPETVLDKRVVPRNNKPITQWLMKWFNAPIEESTWEFLHDLRIKFPHFEDKDFLEGKVVDIGQIEGKT</sequence>
<dbReference type="InterPro" id="IPR005162">
    <property type="entry name" value="Retrotrans_gag_dom"/>
</dbReference>
<proteinExistence type="predicted"/>
<feature type="coiled-coil region" evidence="1">
    <location>
        <begin position="8"/>
        <end position="35"/>
    </location>
</feature>
<dbReference type="InterPro" id="IPR016197">
    <property type="entry name" value="Chromo-like_dom_sf"/>
</dbReference>
<protein>
    <recommendedName>
        <fullName evidence="2">Retrotransposon gag domain-containing protein</fullName>
    </recommendedName>
</protein>
<dbReference type="AlphaFoldDB" id="A0AAV6XJF3"/>
<dbReference type="SUPFAM" id="SSF54160">
    <property type="entry name" value="Chromo domain-like"/>
    <property type="match status" value="1"/>
</dbReference>
<keyword evidence="4" id="KW-1185">Reference proteome</keyword>
<keyword evidence="1" id="KW-0175">Coiled coil</keyword>
<dbReference type="Proteomes" id="UP000826271">
    <property type="component" value="Unassembled WGS sequence"/>
</dbReference>
<dbReference type="EMBL" id="WHWC01000006">
    <property type="protein sequence ID" value="KAG8380314.1"/>
    <property type="molecule type" value="Genomic_DNA"/>
</dbReference>
<evidence type="ECO:0000259" key="2">
    <source>
        <dbReference type="Pfam" id="PF03732"/>
    </source>
</evidence>
<comment type="caution">
    <text evidence="3">The sequence shown here is derived from an EMBL/GenBank/DDBJ whole genome shotgun (WGS) entry which is preliminary data.</text>
</comment>
<organism evidence="3 4">
    <name type="scientific">Buddleja alternifolia</name>
    <dbReference type="NCBI Taxonomy" id="168488"/>
    <lineage>
        <taxon>Eukaryota</taxon>
        <taxon>Viridiplantae</taxon>
        <taxon>Streptophyta</taxon>
        <taxon>Embryophyta</taxon>
        <taxon>Tracheophyta</taxon>
        <taxon>Spermatophyta</taxon>
        <taxon>Magnoliopsida</taxon>
        <taxon>eudicotyledons</taxon>
        <taxon>Gunneridae</taxon>
        <taxon>Pentapetalae</taxon>
        <taxon>asterids</taxon>
        <taxon>lamiids</taxon>
        <taxon>Lamiales</taxon>
        <taxon>Scrophulariaceae</taxon>
        <taxon>Buddlejeae</taxon>
        <taxon>Buddleja</taxon>
    </lineage>
</organism>
<dbReference type="Pfam" id="PF03732">
    <property type="entry name" value="Retrotrans_gag"/>
    <property type="match status" value="1"/>
</dbReference>
<evidence type="ECO:0000256" key="1">
    <source>
        <dbReference type="SAM" id="Coils"/>
    </source>
</evidence>
<evidence type="ECO:0000313" key="4">
    <source>
        <dbReference type="Proteomes" id="UP000826271"/>
    </source>
</evidence>
<feature type="domain" description="Retrotransposon gag" evidence="2">
    <location>
        <begin position="95"/>
        <end position="179"/>
    </location>
</feature>
<name>A0AAV6XJF3_9LAMI</name>
<reference evidence="3" key="1">
    <citation type="submission" date="2019-10" db="EMBL/GenBank/DDBJ databases">
        <authorList>
            <person name="Zhang R."/>
            <person name="Pan Y."/>
            <person name="Wang J."/>
            <person name="Ma R."/>
            <person name="Yu S."/>
        </authorList>
    </citation>
    <scope>NUCLEOTIDE SEQUENCE</scope>
    <source>
        <strain evidence="3">LA-IB0</strain>
        <tissue evidence="3">Leaf</tissue>
    </source>
</reference>
<gene>
    <name evidence="3" type="ORF">BUALT_Bualt06G0002700</name>
</gene>
<evidence type="ECO:0000313" key="3">
    <source>
        <dbReference type="EMBL" id="KAG8380314.1"/>
    </source>
</evidence>
<dbReference type="Gene3D" id="2.40.50.40">
    <property type="match status" value="1"/>
</dbReference>
<accession>A0AAV6XJF3</accession>